<dbReference type="EMBL" id="CAAGRJ010036721">
    <property type="protein sequence ID" value="VFV45010.1"/>
    <property type="molecule type" value="Genomic_DNA"/>
</dbReference>
<accession>A0A485PHB1</accession>
<evidence type="ECO:0000313" key="1">
    <source>
        <dbReference type="EMBL" id="VFV45010.1"/>
    </source>
</evidence>
<gene>
    <name evidence="1" type="ORF">LYPA_23C002633</name>
</gene>
<evidence type="ECO:0000313" key="2">
    <source>
        <dbReference type="Proteomes" id="UP000386466"/>
    </source>
</evidence>
<dbReference type="Gene3D" id="3.20.20.70">
    <property type="entry name" value="Aldolase class I"/>
    <property type="match status" value="1"/>
</dbReference>
<dbReference type="InterPro" id="IPR013785">
    <property type="entry name" value="Aldolase_TIM"/>
</dbReference>
<keyword evidence="2" id="KW-1185">Reference proteome</keyword>
<proteinExistence type="predicted"/>
<dbReference type="Proteomes" id="UP000386466">
    <property type="component" value="Unassembled WGS sequence"/>
</dbReference>
<reference evidence="1 2" key="1">
    <citation type="submission" date="2019-01" db="EMBL/GenBank/DDBJ databases">
        <authorList>
            <person name="Alioto T."/>
            <person name="Alioto T."/>
        </authorList>
    </citation>
    <scope>NUCLEOTIDE SEQUENCE [LARGE SCALE GENOMIC DNA]</scope>
</reference>
<organism evidence="1 2">
    <name type="scientific">Lynx pardinus</name>
    <name type="common">Iberian lynx</name>
    <name type="synonym">Felis pardina</name>
    <dbReference type="NCBI Taxonomy" id="191816"/>
    <lineage>
        <taxon>Eukaryota</taxon>
        <taxon>Metazoa</taxon>
        <taxon>Chordata</taxon>
        <taxon>Craniata</taxon>
        <taxon>Vertebrata</taxon>
        <taxon>Euteleostomi</taxon>
        <taxon>Mammalia</taxon>
        <taxon>Eutheria</taxon>
        <taxon>Laurasiatheria</taxon>
        <taxon>Carnivora</taxon>
        <taxon>Feliformia</taxon>
        <taxon>Felidae</taxon>
        <taxon>Felinae</taxon>
        <taxon>Lynx</taxon>
    </lineage>
</organism>
<sequence>MARVILWGHADYTTSTEASQYLKDYLTWLLVPYVINMSWVTQYCSWAQCHGRGCHVHHDPTPIPSCTSVPEASTWCLAPYL</sequence>
<protein>
    <submittedName>
        <fullName evidence="1">Hyaluronidase-2</fullName>
    </submittedName>
</protein>
<feature type="non-terminal residue" evidence="1">
    <location>
        <position position="81"/>
    </location>
</feature>
<name>A0A485PHB1_LYNPA</name>
<dbReference type="AlphaFoldDB" id="A0A485PHB1"/>